<dbReference type="STRING" id="1263868.RESH_02435"/>
<evidence type="ECO:0000313" key="3">
    <source>
        <dbReference type="Proteomes" id="UP000011996"/>
    </source>
</evidence>
<evidence type="ECO:0000313" key="2">
    <source>
        <dbReference type="EMBL" id="EMI27004.1"/>
    </source>
</evidence>
<comment type="caution">
    <text evidence="2">The sequence shown here is derived from an EMBL/GenBank/DDBJ whole genome shotgun (WGS) entry which is preliminary data.</text>
</comment>
<feature type="transmembrane region" description="Helical" evidence="1">
    <location>
        <begin position="87"/>
        <end position="107"/>
    </location>
</feature>
<keyword evidence="1" id="KW-0812">Transmembrane</keyword>
<protein>
    <submittedName>
        <fullName evidence="2">Signal peptide protein</fullName>
    </submittedName>
</protein>
<keyword evidence="1" id="KW-0472">Membrane</keyword>
<reference evidence="2 3" key="1">
    <citation type="journal article" date="2013" name="Mar. Genomics">
        <title>Expression of sulfatases in Rhodopirellula baltica and the diversity of sulfatases in the genus Rhodopirellula.</title>
        <authorList>
            <person name="Wegner C.E."/>
            <person name="Richter-Heitmann T."/>
            <person name="Klindworth A."/>
            <person name="Klockow C."/>
            <person name="Richter M."/>
            <person name="Achstetter T."/>
            <person name="Glockner F.O."/>
            <person name="Harder J."/>
        </authorList>
    </citation>
    <scope>NUCLEOTIDE SEQUENCE [LARGE SCALE GENOMIC DNA]</scope>
    <source>
        <strain evidence="2 3">SH398</strain>
    </source>
</reference>
<dbReference type="EMBL" id="ANOF01000076">
    <property type="protein sequence ID" value="EMI27004.1"/>
    <property type="molecule type" value="Genomic_DNA"/>
</dbReference>
<sequence>MPFKERASRCRPARRIHPWETCMFILTLVLGFVALIALAMPDLVLLGLFLIVPGIILMVAPTAFAYMASATAIRSLLPGHTGIKATVFAFCATGLLAFLVASPFHWMGEREYRASIQEDVDCVEPLKLVGNIRLERRDILQWKRGQAEQCDELCAALLLTPGVESVTLASGPDCQHETTWKLVPRGSVPNMGLAPTDPERIFKHYPDEENAHRPSGMQVHKFHQARRERLAAEWNLRLATRQTLVASKAAMTPDMTIVITGSKQKSKPAVERVEVSGQAGRTLFRRSLVEHEVVNTPPYIAFHPSMSNSRFAVGRTKYSTGNQRERFDPIAELMKNVEGLCQTPSDDAPRLVKQRLVDALDNHASNANELELAVPWIVGLGFQTPSDEDAEIVHRIVADLRVSNVGKALRRIYPKTIPPRYRSSLVTRIIAQQTDAEDRTYFASLLSKMPAGTFAEMTAEEWRIINDPMLRGDSAAFIERLADLGKPGVQPILEILRHSVQTIPEWHKRRQVVLAVCRGLARLGPDAGEALPLVQSYFEQKRCPITNSANDALAWRIAMARMGLPIEKLPHPSSWKEPAITKMKSRVSRRVAKYDPDAGL</sequence>
<feature type="transmembrane region" description="Helical" evidence="1">
    <location>
        <begin position="46"/>
        <end position="66"/>
    </location>
</feature>
<name>M5SLA0_9BACT</name>
<proteinExistence type="predicted"/>
<feature type="transmembrane region" description="Helical" evidence="1">
    <location>
        <begin position="21"/>
        <end position="40"/>
    </location>
</feature>
<dbReference type="AlphaFoldDB" id="M5SLA0"/>
<accession>M5SLA0</accession>
<evidence type="ECO:0000256" key="1">
    <source>
        <dbReference type="SAM" id="Phobius"/>
    </source>
</evidence>
<organism evidence="2 3">
    <name type="scientific">Rhodopirellula europaea SH398</name>
    <dbReference type="NCBI Taxonomy" id="1263868"/>
    <lineage>
        <taxon>Bacteria</taxon>
        <taxon>Pseudomonadati</taxon>
        <taxon>Planctomycetota</taxon>
        <taxon>Planctomycetia</taxon>
        <taxon>Pirellulales</taxon>
        <taxon>Pirellulaceae</taxon>
        <taxon>Rhodopirellula</taxon>
    </lineage>
</organism>
<gene>
    <name evidence="2" type="ORF">RESH_02435</name>
</gene>
<dbReference type="Proteomes" id="UP000011996">
    <property type="component" value="Unassembled WGS sequence"/>
</dbReference>
<keyword evidence="1" id="KW-1133">Transmembrane helix</keyword>
<dbReference type="PATRIC" id="fig|1263868.3.peg.2649"/>